<dbReference type="CDD" id="cd06985">
    <property type="entry name" value="cupin_BF4112"/>
    <property type="match status" value="1"/>
</dbReference>
<dbReference type="GO" id="GO:0046872">
    <property type="term" value="F:metal ion binding"/>
    <property type="evidence" value="ECO:0007669"/>
    <property type="project" value="UniProtKB-KW"/>
</dbReference>
<keyword evidence="4" id="KW-1185">Reference proteome</keyword>
<dbReference type="Gene3D" id="2.60.120.10">
    <property type="entry name" value="Jelly Rolls"/>
    <property type="match status" value="1"/>
</dbReference>
<dbReference type="EMBL" id="AP023366">
    <property type="protein sequence ID" value="BCJ86963.1"/>
    <property type="molecule type" value="Genomic_DNA"/>
</dbReference>
<dbReference type="AlphaFoldDB" id="A0A7I8D9W6"/>
<keyword evidence="1" id="KW-0479">Metal-binding</keyword>
<reference evidence="3 4" key="1">
    <citation type="submission" date="2020-08" db="EMBL/GenBank/DDBJ databases">
        <title>Complete Genome Sequence of Effusibacillus dendaii Strain skT53, Isolated from Farmland soil.</title>
        <authorList>
            <person name="Konishi T."/>
            <person name="Kawasaki H."/>
        </authorList>
    </citation>
    <scope>NUCLEOTIDE SEQUENCE [LARGE SCALE GENOMIC DNA]</scope>
    <source>
        <strain evidence="4">skT53</strain>
    </source>
</reference>
<evidence type="ECO:0000259" key="2">
    <source>
        <dbReference type="Pfam" id="PF07883"/>
    </source>
</evidence>
<dbReference type="KEGG" id="eff:skT53_19480"/>
<evidence type="ECO:0000313" key="4">
    <source>
        <dbReference type="Proteomes" id="UP000593802"/>
    </source>
</evidence>
<accession>A0A7I8D9W6</accession>
<protein>
    <recommendedName>
        <fullName evidence="2">Cupin type-2 domain-containing protein</fullName>
    </recommendedName>
</protein>
<proteinExistence type="predicted"/>
<sequence>MENLNIEVKRGKHYTLAEAGNWSDLDQYTYGPKQFPGKLFLKDVLELTGMEVSMNKLPAGKKVPFYHAHKENEELYIFVKGQGQFQVDDEVMDVREGTVIRVSTPGVRTWRNNSQEDLYFIVIQAKENSLTQCTVEDGIVPDRKVEWPD</sequence>
<dbReference type="SUPFAM" id="SSF51182">
    <property type="entry name" value="RmlC-like cupins"/>
    <property type="match status" value="1"/>
</dbReference>
<gene>
    <name evidence="3" type="ORF">skT53_19480</name>
</gene>
<dbReference type="PANTHER" id="PTHR35848">
    <property type="entry name" value="OXALATE-BINDING PROTEIN"/>
    <property type="match status" value="1"/>
</dbReference>
<name>A0A7I8D9W6_9BACL</name>
<evidence type="ECO:0000256" key="1">
    <source>
        <dbReference type="ARBA" id="ARBA00022723"/>
    </source>
</evidence>
<feature type="domain" description="Cupin type-2" evidence="2">
    <location>
        <begin position="57"/>
        <end position="123"/>
    </location>
</feature>
<dbReference type="Proteomes" id="UP000593802">
    <property type="component" value="Chromosome"/>
</dbReference>
<dbReference type="Pfam" id="PF07883">
    <property type="entry name" value="Cupin_2"/>
    <property type="match status" value="1"/>
</dbReference>
<dbReference type="InterPro" id="IPR051610">
    <property type="entry name" value="GPI/OXD"/>
</dbReference>
<organism evidence="3 4">
    <name type="scientific">Effusibacillus dendaii</name>
    <dbReference type="NCBI Taxonomy" id="2743772"/>
    <lineage>
        <taxon>Bacteria</taxon>
        <taxon>Bacillati</taxon>
        <taxon>Bacillota</taxon>
        <taxon>Bacilli</taxon>
        <taxon>Bacillales</taxon>
        <taxon>Alicyclobacillaceae</taxon>
        <taxon>Effusibacillus</taxon>
    </lineage>
</organism>
<evidence type="ECO:0000313" key="3">
    <source>
        <dbReference type="EMBL" id="BCJ86963.1"/>
    </source>
</evidence>
<dbReference type="PANTHER" id="PTHR35848:SF6">
    <property type="entry name" value="CUPIN TYPE-2 DOMAIN-CONTAINING PROTEIN"/>
    <property type="match status" value="1"/>
</dbReference>
<dbReference type="RefSeq" id="WP_200756505.1">
    <property type="nucleotide sequence ID" value="NZ_AP023366.1"/>
</dbReference>
<dbReference type="InterPro" id="IPR013096">
    <property type="entry name" value="Cupin_2"/>
</dbReference>
<dbReference type="InterPro" id="IPR011051">
    <property type="entry name" value="RmlC_Cupin_sf"/>
</dbReference>
<dbReference type="InterPro" id="IPR014710">
    <property type="entry name" value="RmlC-like_jellyroll"/>
</dbReference>